<proteinExistence type="predicted"/>
<name>A0A6J5LKT6_9CAUD</name>
<gene>
    <name evidence="1" type="ORF">UFOVP265_60</name>
</gene>
<organism evidence="1">
    <name type="scientific">uncultured Caudovirales phage</name>
    <dbReference type="NCBI Taxonomy" id="2100421"/>
    <lineage>
        <taxon>Viruses</taxon>
        <taxon>Duplodnaviria</taxon>
        <taxon>Heunggongvirae</taxon>
        <taxon>Uroviricota</taxon>
        <taxon>Caudoviricetes</taxon>
        <taxon>Peduoviridae</taxon>
        <taxon>Maltschvirus</taxon>
        <taxon>Maltschvirus maltsch</taxon>
    </lineage>
</organism>
<evidence type="ECO:0000313" key="1">
    <source>
        <dbReference type="EMBL" id="CAB4133973.1"/>
    </source>
</evidence>
<feature type="non-terminal residue" evidence="1">
    <location>
        <position position="76"/>
    </location>
</feature>
<accession>A0A6J5LKT6</accession>
<reference evidence="1" key="1">
    <citation type="submission" date="2020-04" db="EMBL/GenBank/DDBJ databases">
        <authorList>
            <person name="Chiriac C."/>
            <person name="Salcher M."/>
            <person name="Ghai R."/>
            <person name="Kavagutti S V."/>
        </authorList>
    </citation>
    <scope>NUCLEOTIDE SEQUENCE</scope>
</reference>
<protein>
    <submittedName>
        <fullName evidence="1">Uncharacterized protein</fullName>
    </submittedName>
</protein>
<sequence length="76" mass="8400">MPITKSLPEEINGFKILEDLGQAANKIRYARVICKACGEKFKTSVYHIKKIQSCGCLPCVPSAAELPEFINGFKVL</sequence>
<dbReference type="EMBL" id="LR796278">
    <property type="protein sequence ID" value="CAB4133973.1"/>
    <property type="molecule type" value="Genomic_DNA"/>
</dbReference>